<dbReference type="GO" id="GO:0043176">
    <property type="term" value="F:amine binding"/>
    <property type="evidence" value="ECO:0007669"/>
    <property type="project" value="InterPro"/>
</dbReference>
<dbReference type="Gene3D" id="2.40.128.20">
    <property type="match status" value="1"/>
</dbReference>
<dbReference type="InterPro" id="IPR002970">
    <property type="entry name" value="Tick_his-bd"/>
</dbReference>
<feature type="signal peptide" evidence="1">
    <location>
        <begin position="1"/>
        <end position="18"/>
    </location>
</feature>
<dbReference type="GO" id="GO:0030682">
    <property type="term" value="P:symbiont-mediated perturbation of host defenses"/>
    <property type="evidence" value="ECO:0007669"/>
    <property type="project" value="InterPro"/>
</dbReference>
<reference evidence="2" key="1">
    <citation type="journal article" date="2008" name="J. Proteomics">
        <title>An insight into the salivary transcriptome and proteome of the soft tick and vector of epizootic bovine abortion, Ornithodoros coriaceus.</title>
        <authorList>
            <person name="Francischetti I.M."/>
            <person name="Meng Z."/>
            <person name="Mans B.J."/>
            <person name="Gudderra N."/>
            <person name="Hall M."/>
            <person name="Veenstra T.D."/>
            <person name="Pham V.M."/>
            <person name="Kotsyfakis M."/>
            <person name="Ribeiro J.M."/>
        </authorList>
    </citation>
    <scope>NUCLEOTIDE SEQUENCE</scope>
    <source>
        <tissue evidence="2">Salivary glands</tissue>
    </source>
</reference>
<evidence type="ECO:0000313" key="2">
    <source>
        <dbReference type="EMBL" id="ACB70320.1"/>
    </source>
</evidence>
<name>B2D279_ORNCO</name>
<protein>
    <submittedName>
        <fullName evidence="2">Salivary lipocalin</fullName>
    </submittedName>
</protein>
<dbReference type="EMBL" id="EU574813">
    <property type="protein sequence ID" value="ACB70320.1"/>
    <property type="molecule type" value="mRNA"/>
</dbReference>
<dbReference type="SUPFAM" id="SSF50814">
    <property type="entry name" value="Lipocalins"/>
    <property type="match status" value="1"/>
</dbReference>
<accession>B2D279</accession>
<feature type="chain" id="PRO_5002776935" evidence="1">
    <location>
        <begin position="19"/>
        <end position="160"/>
    </location>
</feature>
<dbReference type="InterPro" id="IPR012674">
    <property type="entry name" value="Calycin"/>
</dbReference>
<reference evidence="2" key="2">
    <citation type="submission" date="2008-03" db="EMBL/GenBank/DDBJ databases">
        <authorList>
            <person name="Francishetti I.M.B."/>
            <person name="Pham V."/>
            <person name="Kotsyfakis M."/>
            <person name="Ribeiro J.M.C."/>
        </authorList>
    </citation>
    <scope>NUCLEOTIDE SEQUENCE</scope>
    <source>
        <tissue evidence="2">Salivary glands</tissue>
    </source>
</reference>
<evidence type="ECO:0000256" key="1">
    <source>
        <dbReference type="SAM" id="SignalP"/>
    </source>
</evidence>
<dbReference type="Pfam" id="PF02098">
    <property type="entry name" value="His_binding"/>
    <property type="match status" value="1"/>
</dbReference>
<organism evidence="2">
    <name type="scientific">Ornithodoros coriaceus</name>
    <name type="common">Soft tick</name>
    <name type="synonym">Argasid tick</name>
    <dbReference type="NCBI Taxonomy" id="92741"/>
    <lineage>
        <taxon>Eukaryota</taxon>
        <taxon>Metazoa</taxon>
        <taxon>Ecdysozoa</taxon>
        <taxon>Arthropoda</taxon>
        <taxon>Chelicerata</taxon>
        <taxon>Arachnida</taxon>
        <taxon>Acari</taxon>
        <taxon>Parasitiformes</taxon>
        <taxon>Ixodida</taxon>
        <taxon>Ixodoidea</taxon>
        <taxon>Argasidae</taxon>
        <taxon>Ornithodorinae</taxon>
        <taxon>Ornithodoros</taxon>
    </lineage>
</organism>
<proteinExistence type="evidence at transcript level"/>
<sequence>MMQLLILLLGFCAYEAYGACASNTDASKSLQGTARYFLVKTTAGNKLQCAFVDPPKGGTYTYGGRAGSTMVTFTATFRASGDKIGVSGGQGDVNGQSTLLYSDYDTCDVVKSPTENCELYVRKDKVDGGYDPCCKTKYEGCAKAKGGQSTDLYRADCPGA</sequence>
<keyword evidence="1" id="KW-0732">Signal</keyword>
<dbReference type="AlphaFoldDB" id="B2D279"/>